<feature type="compositionally biased region" description="Basic and acidic residues" evidence="1">
    <location>
        <begin position="517"/>
        <end position="528"/>
    </location>
</feature>
<feature type="compositionally biased region" description="Polar residues" evidence="1">
    <location>
        <begin position="539"/>
        <end position="564"/>
    </location>
</feature>
<evidence type="ECO:0008006" key="4">
    <source>
        <dbReference type="Google" id="ProtNLM"/>
    </source>
</evidence>
<dbReference type="EMBL" id="OZ022410">
    <property type="protein sequence ID" value="CAK9441403.1"/>
    <property type="molecule type" value="Genomic_DNA"/>
</dbReference>
<feature type="compositionally biased region" description="Basic and acidic residues" evidence="1">
    <location>
        <begin position="739"/>
        <end position="749"/>
    </location>
</feature>
<feature type="compositionally biased region" description="Low complexity" evidence="1">
    <location>
        <begin position="55"/>
        <end position="66"/>
    </location>
</feature>
<sequence length="913" mass="103349">MNTVISQVENGDSSYCYRKEIIVHDEETLDDKDTVLPVDIDPSCPTWLNFTDIGTTNNSTPSPNSNREAHFAPSDSGHTQLYQNHRGLPTIQRNNITTREEKHQRPRPHPLNLGNNLHHQANEMIAIPPVVERSQQRNNEPKFASSQTLSSGAPTTSRNFKTSSRISPEALPHHLIRDVKFQYQQHVIEFLNYVIGKYKEWEDYIEASSLFWNDSYEGGLVLHNLAKISEGYRKMILSVLRALSVHAGIALNPINSHKSQKELDSDLINCNIFQFVYNCSIEEINIGDLINTSLFSNEFKFNLMSYYYKLDFLLSKQVRDAKWLAIPMEIWYKLPSYIKLTRDHLNEMAHRRNCQDLETCLVKLNSITSKLPQIDEMKKRSPVSDWKDLEKINLQLEAKFPEYCHFKNFDYSKLYNAQQLADFKGNPLSSSTDNDITHSKYRVKQLGKVTTTSARLGRRKTSSSAAAAAAGSSTSSSVSRATSLKSSFSNMVKKHISSNDTDKHTQQTKLKISEPLSVRKEDSRESVKTHGAAQDNDKSSSANKQKTMTEQMKSVLQQQESLDNNKGHPPPRQQSLRDQRGHPLKPTGKVPDLPLPSKTKDVLALSTSTSISTSKSTSTSTSVSTSTTSIPLRKSNENRHPKAGPSLSTHKPITLVAPHLHSNKQVDTSHLEHQLMCLRQLREKLFNLGPQLIEFLNLQLSYCKLWQKFLEDEEKRTQDEQNGVISDLDQLLKTLEMEASRDESRKTLDPRAGAFSSPPAPPPPPPQPPKSQVGSKKLKQNPYIRSIYQSFNEKLCDQIEFTKSTIIVHVADRLIIPIDECLKLCQQGKGDRQTLDKFMELIVKQYNKLYCDWLEGMIGPKSIKEYQALCERIESLQRESGVQNGTTAAKIGGGDDIIAYFQQLTKLKNLVSG</sequence>
<feature type="compositionally biased region" description="Polar residues" evidence="1">
    <location>
        <begin position="144"/>
        <end position="166"/>
    </location>
</feature>
<feature type="region of interest" description="Disordered" evidence="1">
    <location>
        <begin position="496"/>
        <end position="649"/>
    </location>
</feature>
<evidence type="ECO:0000256" key="1">
    <source>
        <dbReference type="SAM" id="MobiDB-lite"/>
    </source>
</evidence>
<dbReference type="Proteomes" id="UP001497383">
    <property type="component" value="Chromosome 6"/>
</dbReference>
<name>A0ABP0ZUN0_9ASCO</name>
<dbReference type="GeneID" id="92210467"/>
<feature type="compositionally biased region" description="Low complexity" evidence="1">
    <location>
        <begin position="606"/>
        <end position="629"/>
    </location>
</feature>
<feature type="compositionally biased region" description="Pro residues" evidence="1">
    <location>
        <begin position="758"/>
        <end position="769"/>
    </location>
</feature>
<evidence type="ECO:0000313" key="2">
    <source>
        <dbReference type="EMBL" id="CAK9441403.1"/>
    </source>
</evidence>
<proteinExistence type="predicted"/>
<feature type="region of interest" description="Disordered" evidence="1">
    <location>
        <begin position="134"/>
        <end position="166"/>
    </location>
</feature>
<feature type="region of interest" description="Disordered" evidence="1">
    <location>
        <begin position="449"/>
        <end position="480"/>
    </location>
</feature>
<feature type="compositionally biased region" description="Low complexity" evidence="1">
    <location>
        <begin position="462"/>
        <end position="480"/>
    </location>
</feature>
<feature type="region of interest" description="Disordered" evidence="1">
    <location>
        <begin position="739"/>
        <end position="777"/>
    </location>
</feature>
<gene>
    <name evidence="2" type="ORF">LODBEIA_P52710</name>
</gene>
<dbReference type="RefSeq" id="XP_066832209.1">
    <property type="nucleotide sequence ID" value="XM_066975585.1"/>
</dbReference>
<accession>A0ABP0ZUN0</accession>
<feature type="region of interest" description="Disordered" evidence="1">
    <location>
        <begin position="52"/>
        <end position="79"/>
    </location>
</feature>
<keyword evidence="3" id="KW-1185">Reference proteome</keyword>
<organism evidence="2 3">
    <name type="scientific">Lodderomyces beijingensis</name>
    <dbReference type="NCBI Taxonomy" id="1775926"/>
    <lineage>
        <taxon>Eukaryota</taxon>
        <taxon>Fungi</taxon>
        <taxon>Dikarya</taxon>
        <taxon>Ascomycota</taxon>
        <taxon>Saccharomycotina</taxon>
        <taxon>Pichiomycetes</taxon>
        <taxon>Debaryomycetaceae</taxon>
        <taxon>Candida/Lodderomyces clade</taxon>
        <taxon>Lodderomyces</taxon>
    </lineage>
</organism>
<protein>
    <recommendedName>
        <fullName evidence="4">DH domain-containing protein</fullName>
    </recommendedName>
</protein>
<evidence type="ECO:0000313" key="3">
    <source>
        <dbReference type="Proteomes" id="UP001497383"/>
    </source>
</evidence>
<reference evidence="2 3" key="1">
    <citation type="submission" date="2024-03" db="EMBL/GenBank/DDBJ databases">
        <authorList>
            <person name="Brejova B."/>
        </authorList>
    </citation>
    <scope>NUCLEOTIDE SEQUENCE [LARGE SCALE GENOMIC DNA]</scope>
    <source>
        <strain evidence="2 3">CBS 14171</strain>
    </source>
</reference>